<accession>A0A645I3U6</accession>
<sequence length="67" mass="7641">MVCQFCFLVQEFLNGLVKNNRVKEVVCVAQRSELIKRDARDLFENAVGNVVVKIGEGRGRFTVCHKE</sequence>
<dbReference type="AlphaFoldDB" id="A0A645I3U6"/>
<gene>
    <name evidence="1" type="ORF">SDC9_193546</name>
</gene>
<comment type="caution">
    <text evidence="1">The sequence shown here is derived from an EMBL/GenBank/DDBJ whole genome shotgun (WGS) entry which is preliminary data.</text>
</comment>
<proteinExistence type="predicted"/>
<dbReference type="EMBL" id="VSSQ01106237">
    <property type="protein sequence ID" value="MPN45967.1"/>
    <property type="molecule type" value="Genomic_DNA"/>
</dbReference>
<organism evidence="1">
    <name type="scientific">bioreactor metagenome</name>
    <dbReference type="NCBI Taxonomy" id="1076179"/>
    <lineage>
        <taxon>unclassified sequences</taxon>
        <taxon>metagenomes</taxon>
        <taxon>ecological metagenomes</taxon>
    </lineage>
</organism>
<protein>
    <submittedName>
        <fullName evidence="1">Uncharacterized protein</fullName>
    </submittedName>
</protein>
<reference evidence="1" key="1">
    <citation type="submission" date="2019-08" db="EMBL/GenBank/DDBJ databases">
        <authorList>
            <person name="Kucharzyk K."/>
            <person name="Murdoch R.W."/>
            <person name="Higgins S."/>
            <person name="Loffler F."/>
        </authorList>
    </citation>
    <scope>NUCLEOTIDE SEQUENCE</scope>
</reference>
<name>A0A645I3U6_9ZZZZ</name>
<evidence type="ECO:0000313" key="1">
    <source>
        <dbReference type="EMBL" id="MPN45967.1"/>
    </source>
</evidence>